<dbReference type="Gene3D" id="3.30.420.610">
    <property type="entry name" value="LOTUS domain-like"/>
    <property type="match status" value="1"/>
</dbReference>
<feature type="compositionally biased region" description="Basic and acidic residues" evidence="3">
    <location>
        <begin position="685"/>
        <end position="699"/>
    </location>
</feature>
<dbReference type="PROSITE" id="PS51644">
    <property type="entry name" value="HTH_OST"/>
    <property type="match status" value="1"/>
</dbReference>
<dbReference type="Pfam" id="PF25794">
    <property type="entry name" value="SACS"/>
    <property type="match status" value="1"/>
</dbReference>
<dbReference type="NCBIfam" id="NF047352">
    <property type="entry name" value="P_loop_sacsin"/>
    <property type="match status" value="1"/>
</dbReference>
<reference evidence="5" key="2">
    <citation type="submission" date="2025-09" db="UniProtKB">
        <authorList>
            <consortium name="Ensembl"/>
        </authorList>
    </citation>
    <scope>IDENTIFICATION</scope>
</reference>
<feature type="region of interest" description="Disordered" evidence="3">
    <location>
        <begin position="317"/>
        <end position="344"/>
    </location>
</feature>
<keyword evidence="6" id="KW-1185">Reference proteome</keyword>
<evidence type="ECO:0000313" key="5">
    <source>
        <dbReference type="Ensembl" id="ENSPMGP00000023962.1"/>
    </source>
</evidence>
<proteinExistence type="predicted"/>
<evidence type="ECO:0000313" key="6">
    <source>
        <dbReference type="Proteomes" id="UP000261520"/>
    </source>
</evidence>
<dbReference type="InterPro" id="IPR052957">
    <property type="entry name" value="Auxin_embryo_med"/>
</dbReference>
<sequence length="2546" mass="287879">VHHHHFNAMETDLEDLVKMMTMYSDGIPVKRLSLIFQQNFHRNLCAEAMGFDSLSSLVDSLDEVLLVKDGKIFHKMHTGNSVVKPKTSKLKKADRKKIIENFLTMMKEHPKGIRLKALDRVYTEKYKKKMLLTELGFSTMLELVESLSEHLFVKGKRVIHVMFKKQEDSSNCPESSELQPAASPTVGVSLLPTKITINPNPISFKPYLNGFLIIQFNSSTKTWQACSVDELDLKVALNLSPMLQVLQKFNLDNPPMQKLQSCYLEHFGSELPFGQYLSLYDQWEMSLSTRKNPKVPPVTAASSSLLSDNDFPALGVKVSQKQSTTTETADAPKPKKSSSSNVFTEGYHRQLREVHGANMRAVEALEEIVGGPRHWSRRLERDNVDNLMKDMIREIASEGELVTKEQVISRTCQLLQISSLESAGINQWQIQALKDLQYTIREVNMFLEATASVSCVCTLYELGQALAALKDKKRYEELNLGPLCKLPLVHRMFKINSNTKDDDIQQIKTVDILQHLRNFRRTNANNRIKIDLADFMKYLSDQYNCDSPYELGIRIHSVALPISLSKVVRNENALLEKAREQVQKELEEETVERLRKMKRHVLDALPGSASGGNAELKKKYASLTAAEVVLAVFSKAEGVFSPKMTKHVQTFLLQVSGDRLATALFQLSICGGSLALPQDLVLKDKSSKAHEQTKPEKKPSTLRPTEGMVQQFVKDSLSSHNSTFTLAHMAALEKKLTKHFHLQNFLCLEMGTFLDFLVKHVQVGLMGWTCISVQLGGASFRPTRQDLFEFIKQCGDLDQTDPEQLSLIETALCSHYRLRDSRDLGFGALQRLAGLVQQQKQLSGGGLSPVYYELALLGETVGRLGDMSKDQALFSLLSCPLLEDVGQWSQWDIVFKPVYGSLKDFIERNAGTTGLSALEVCPGVLLRTTSHTGDQYFSMAAERLDAVGTAGHLVSMVVAYGVANAPLALLANHMQSSLAAAVAREDLSQAYEDVSCYRRVAEFILACLVRIPTKICRTLMQQVFMEPFSKVLGQTRSKEVLMSVAQSNPQHLNLLHRLGILLGITDWIKDYQKKLSAPLPQERQDAVLEAKVNMLLFITSGLLHVQSIMLFVNDLNAVNDDIDVKVEDEEEEEEDDEELYELASVSNGEALDHSSEGEPTPDGEESHVCPVDCRKSEFGVGVELTPEGQKLMMVHQERLGRSLDRLSTELYSKDTHFVLELIQNADDNTYALEDGVTPALAFVVERDCITVLNNETGFQEKNIRAICDVGRSTKGKHTYGYIGQKGIGFKSVFKVTDCPEIHSNGFHLRFDKTCGPMGYILPHWTEDQRDVCPLLEDISQHSWSTKICLPLRSESHQTRNLFHDVHPSLLLFLHRLRSITIYNQLENRLVTMLRKDLSHNVLEVEHTNGTERWLVIKSMLTPRKIKDGVEATELALAFQLSTEETGSEVIGQPQKQPVFAYLPLRTFGFRFIIQGDFDIPSSREDVDRDSSWNQWLRSEIPLLFLQAMEVFNTHSDLGGLRGLCHFFQFIPLPDEILDFFKPVALQIIQLLKGRAFLPTLSTDGKVVYKLPSQVAVCQDPVIREVIGGAELEKHLSLSYLHPSLSPAPPPSLLRELGVRYLRGPDVTTVTSAMAKELMKMEGIHSEDGLQKLAKLLVCNFRALEHGYGEADSILQTLRDLPIIPLSDNRVVALSTEGVFFPMEETSSPLSALYQDVCVVHPTLLSCMDPLESQQVRELLRRLGVHELEPEELLQQHIYPTIHSAKWKSKPEAVVVSYLVFIKQHSSSASLLELSDTAVPVLTSRGLLCPKHSRVYFSEEYGNMDLNSRLPGHEWVLLSPCYAQADSDVAGWRELFTKLGVRDGFIIRKERRTLTPKELASSPWSVESSMWPQSRTECCVIDDYPCEELYSLATAQLPDHLLHQQRAALLELLANNWDSGYDYLTAQVIDSDGQSIKSIRSSFYYHLCRLEWVPAHRPLQNGQEESSFLCPSSVYVSSEEIRRLLGTHVWYVDIQPSDFTRALGMRNTVTVESLISYLKEWCMGTQAEGEEPEGLEFTSTVEHIHNVYSYLHKNCSQIVLKELFQQTPAVYNGGNYWCLGQFYHLKDVCWSDPTSMFHRYKSLTQSPSCPMQNPRVLAPFYSSLEGMKDFFTRLLRVDMSPNIKQYVGLLEAVCSSCPIPTSEVLQDVSVLYATLGKDASSTFITQPRLNTGYCSTLKGMVSDLRVFPTKDNTWVTLSRRPMVSDSRELEKVFKAHKELCLLNLPPAEKNTAKKTWSSRPGTQVRPAFREEDRSLFLHICGIKQLSACVTSEAQTENLRPCPSMQETVRSIVPYIQRFLYHREDLAEVYSELQESNIAHKIKKLYFGQVGKLYRRYQLDLPDSGSIVELEDVICLLKDNKELYIQKDHLEVFLSDQKDLVAIGEWGERLVHSFLVHWRDGPDPARPSSISWCNERGESGQPYDFQLSFAHPHGDTTTVFIEVKSTVKTEKALMHMSANELDFALKKKEHYHIYRVYSAGDAQHVRLCRIQNLAQHLHTKNLELYLFV</sequence>
<dbReference type="Pfam" id="PF13020">
    <property type="entry name" value="NOV_C"/>
    <property type="match status" value="1"/>
</dbReference>
<feature type="compositionally biased region" description="Polar residues" evidence="3">
    <location>
        <begin position="319"/>
        <end position="328"/>
    </location>
</feature>
<feature type="region of interest" description="Disordered" evidence="3">
    <location>
        <begin position="1145"/>
        <end position="1168"/>
    </location>
</feature>
<dbReference type="PANTHER" id="PTHR32387">
    <property type="entry name" value="WU:FJ29H11"/>
    <property type="match status" value="1"/>
</dbReference>
<keyword evidence="2" id="KW-0175">Coiled coil</keyword>
<dbReference type="Proteomes" id="UP000261520">
    <property type="component" value="Unplaced"/>
</dbReference>
<protein>
    <recommendedName>
        <fullName evidence="4">HTH OST-type domain-containing protein</fullName>
    </recommendedName>
</protein>
<evidence type="ECO:0000259" key="4">
    <source>
        <dbReference type="PROSITE" id="PS51644"/>
    </source>
</evidence>
<organism evidence="5 6">
    <name type="scientific">Periophthalmus magnuspinnatus</name>
    <dbReference type="NCBI Taxonomy" id="409849"/>
    <lineage>
        <taxon>Eukaryota</taxon>
        <taxon>Metazoa</taxon>
        <taxon>Chordata</taxon>
        <taxon>Craniata</taxon>
        <taxon>Vertebrata</taxon>
        <taxon>Euteleostomi</taxon>
        <taxon>Actinopterygii</taxon>
        <taxon>Neopterygii</taxon>
        <taxon>Teleostei</taxon>
        <taxon>Neoteleostei</taxon>
        <taxon>Acanthomorphata</taxon>
        <taxon>Gobiaria</taxon>
        <taxon>Gobiiformes</taxon>
        <taxon>Gobioidei</taxon>
        <taxon>Gobiidae</taxon>
        <taxon>Oxudercinae</taxon>
        <taxon>Periophthalmus</taxon>
    </lineage>
</organism>
<feature type="domain" description="HTH OST-type" evidence="4">
    <location>
        <begin position="8"/>
        <end position="87"/>
    </location>
</feature>
<dbReference type="STRING" id="409849.ENSPMGP00000023962"/>
<dbReference type="Gene3D" id="3.30.565.10">
    <property type="entry name" value="Histidine kinase-like ATPase, C-terminal domain"/>
    <property type="match status" value="1"/>
</dbReference>
<reference evidence="5" key="1">
    <citation type="submission" date="2025-08" db="UniProtKB">
        <authorList>
            <consortium name="Ensembl"/>
        </authorList>
    </citation>
    <scope>IDENTIFICATION</scope>
</reference>
<dbReference type="GO" id="GO:0030154">
    <property type="term" value="P:cell differentiation"/>
    <property type="evidence" value="ECO:0007669"/>
    <property type="project" value="UniProtKB-KW"/>
</dbReference>
<feature type="coiled-coil region" evidence="2">
    <location>
        <begin position="565"/>
        <end position="597"/>
    </location>
</feature>
<dbReference type="InterPro" id="IPR058210">
    <property type="entry name" value="SACS/Nov_dom"/>
</dbReference>
<keyword evidence="1" id="KW-0221">Differentiation</keyword>
<dbReference type="InterPro" id="IPR041966">
    <property type="entry name" value="LOTUS-like"/>
</dbReference>
<dbReference type="PANTHER" id="PTHR32387:SF0">
    <property type="entry name" value="PROTEIN NO VEIN"/>
    <property type="match status" value="1"/>
</dbReference>
<accession>A0A3B4B300</accession>
<evidence type="ECO:0000256" key="3">
    <source>
        <dbReference type="SAM" id="MobiDB-lite"/>
    </source>
</evidence>
<name>A0A3B4B300_9GOBI</name>
<dbReference type="Ensembl" id="ENSPMGT00000025525.1">
    <property type="protein sequence ID" value="ENSPMGP00000023962.1"/>
    <property type="gene ID" value="ENSPMGG00000019378.1"/>
</dbReference>
<feature type="region of interest" description="Disordered" evidence="3">
    <location>
        <begin position="685"/>
        <end position="704"/>
    </location>
</feature>
<dbReference type="Pfam" id="PF12872">
    <property type="entry name" value="OST-HTH"/>
    <property type="match status" value="2"/>
</dbReference>
<dbReference type="InterPro" id="IPR025605">
    <property type="entry name" value="OST-HTH/LOTUS_dom"/>
</dbReference>
<dbReference type="InterPro" id="IPR024975">
    <property type="entry name" value="NOV_C"/>
</dbReference>
<evidence type="ECO:0000256" key="1">
    <source>
        <dbReference type="ARBA" id="ARBA00022782"/>
    </source>
</evidence>
<dbReference type="InterPro" id="IPR036890">
    <property type="entry name" value="HATPase_C_sf"/>
</dbReference>
<dbReference type="SUPFAM" id="SSF55874">
    <property type="entry name" value="ATPase domain of HSP90 chaperone/DNA topoisomerase II/histidine kinase"/>
    <property type="match status" value="1"/>
</dbReference>
<evidence type="ECO:0000256" key="2">
    <source>
        <dbReference type="SAM" id="Coils"/>
    </source>
</evidence>